<organism evidence="1 2">
    <name type="scientific">Entomophthora muscae</name>
    <dbReference type="NCBI Taxonomy" id="34485"/>
    <lineage>
        <taxon>Eukaryota</taxon>
        <taxon>Fungi</taxon>
        <taxon>Fungi incertae sedis</taxon>
        <taxon>Zoopagomycota</taxon>
        <taxon>Entomophthoromycotina</taxon>
        <taxon>Entomophthoromycetes</taxon>
        <taxon>Entomophthorales</taxon>
        <taxon>Entomophthoraceae</taxon>
        <taxon>Entomophthora</taxon>
    </lineage>
</organism>
<evidence type="ECO:0000313" key="2">
    <source>
        <dbReference type="Proteomes" id="UP001165960"/>
    </source>
</evidence>
<protein>
    <submittedName>
        <fullName evidence="1">Uncharacterized protein</fullName>
    </submittedName>
</protein>
<comment type="caution">
    <text evidence="1">The sequence shown here is derived from an EMBL/GenBank/DDBJ whole genome shotgun (WGS) entry which is preliminary data.</text>
</comment>
<dbReference type="EMBL" id="QTSX02000773">
    <property type="protein sequence ID" value="KAJ9085253.1"/>
    <property type="molecule type" value="Genomic_DNA"/>
</dbReference>
<name>A0ACC2UDY4_9FUNG</name>
<accession>A0ACC2UDY4</accession>
<reference evidence="1" key="1">
    <citation type="submission" date="2022-04" db="EMBL/GenBank/DDBJ databases">
        <title>Genome of the entomopathogenic fungus Entomophthora muscae.</title>
        <authorList>
            <person name="Elya C."/>
            <person name="Lovett B.R."/>
            <person name="Lee E."/>
            <person name="Macias A.M."/>
            <person name="Hajek A.E."/>
            <person name="De Bivort B.L."/>
            <person name="Kasson M.T."/>
            <person name="De Fine Licht H.H."/>
            <person name="Stajich J.E."/>
        </authorList>
    </citation>
    <scope>NUCLEOTIDE SEQUENCE</scope>
    <source>
        <strain evidence="1">Berkeley</strain>
    </source>
</reference>
<proteinExistence type="predicted"/>
<dbReference type="Proteomes" id="UP001165960">
    <property type="component" value="Unassembled WGS sequence"/>
</dbReference>
<evidence type="ECO:0000313" key="1">
    <source>
        <dbReference type="EMBL" id="KAJ9085253.1"/>
    </source>
</evidence>
<keyword evidence="2" id="KW-1185">Reference proteome</keyword>
<sequence>MDSLIFLSFGFAGKTEYASDGSRLEEGSFSEIVEVSWIVANPTSLEILREEQFYCKCQPEIMKAAVREGILSEEKVTELDTGLSGALDALSETFFRLVISKKSQESVGYVWGK</sequence>
<gene>
    <name evidence="1" type="ORF">DSO57_1015846</name>
</gene>